<protein>
    <recommendedName>
        <fullName evidence="3">DUF883 domain-containing protein</fullName>
    </recommendedName>
</protein>
<accession>A0A918KPZ4</accession>
<reference evidence="1 2" key="1">
    <citation type="journal article" date="2014" name="Int. J. Syst. Evol. Microbiol.">
        <title>Complete genome sequence of Corynebacterium casei LMG S-19264T (=DSM 44701T), isolated from a smear-ripened cheese.</title>
        <authorList>
            <consortium name="US DOE Joint Genome Institute (JGI-PGF)"/>
            <person name="Walter F."/>
            <person name="Albersmeier A."/>
            <person name="Kalinowski J."/>
            <person name="Ruckert C."/>
        </authorList>
    </citation>
    <scope>NUCLEOTIDE SEQUENCE [LARGE SCALE GENOMIC DNA]</scope>
    <source>
        <strain evidence="1 2">KCTC 23968</strain>
    </source>
</reference>
<dbReference type="AlphaFoldDB" id="A0A918KPZ4"/>
<dbReference type="EMBL" id="BMYV01000002">
    <property type="protein sequence ID" value="GGX69981.1"/>
    <property type="molecule type" value="Genomic_DNA"/>
</dbReference>
<organism evidence="1 2">
    <name type="scientific">Litorimonas cladophorae</name>
    <dbReference type="NCBI Taxonomy" id="1220491"/>
    <lineage>
        <taxon>Bacteria</taxon>
        <taxon>Pseudomonadati</taxon>
        <taxon>Pseudomonadota</taxon>
        <taxon>Alphaproteobacteria</taxon>
        <taxon>Maricaulales</taxon>
        <taxon>Robiginitomaculaceae</taxon>
    </lineage>
</organism>
<dbReference type="Proteomes" id="UP000600865">
    <property type="component" value="Unassembled WGS sequence"/>
</dbReference>
<evidence type="ECO:0000313" key="2">
    <source>
        <dbReference type="Proteomes" id="UP000600865"/>
    </source>
</evidence>
<evidence type="ECO:0000313" key="1">
    <source>
        <dbReference type="EMBL" id="GGX69981.1"/>
    </source>
</evidence>
<dbReference type="RefSeq" id="WP_189585133.1">
    <property type="nucleotide sequence ID" value="NZ_BMYV01000002.1"/>
</dbReference>
<comment type="caution">
    <text evidence="1">The sequence shown here is derived from an EMBL/GenBank/DDBJ whole genome shotgun (WGS) entry which is preliminary data.</text>
</comment>
<gene>
    <name evidence="1" type="ORF">GCM10011309_20010</name>
</gene>
<name>A0A918KPZ4_9PROT</name>
<proteinExistence type="predicted"/>
<sequence length="97" mass="10225">MATKKTVVATTQDIPSQIETLRADIAMLSETIKTQAKATVAAKSATAKQMTAKQAEAAKERYSEISSQAETSIKENPFTSIAIAIGAGIVLGAITRR</sequence>
<evidence type="ECO:0008006" key="3">
    <source>
        <dbReference type="Google" id="ProtNLM"/>
    </source>
</evidence>
<keyword evidence="2" id="KW-1185">Reference proteome</keyword>